<sequence length="309" mass="34013">MSASSAERLARLQGKIIDFRLRPPTGPYRNFFTPTVVGSVNRILGHSVPRSYTISTDPFPQAEERALRALIDEMDAVGVRLGVMNGRHSVNRPVPVHIEDADLAELTQRTDNRVLGIAGIDFDKPTEEIIAGLDTAMKEYGLVGVCMEPGLAREPMYADDERIFPIYEKIAELGVPLLFMTGPLAGPDISHTDPVRFDRVAKRHPTMPVILGHGCFPYVNEAIALAFKSEATGIHNVFVSPDVYAFAPGGQGYTQGINWLPNRFVYASAYSFCGVEESVHETLKLDIDDEALDAYMYRNAEALLRGMGA</sequence>
<dbReference type="InterPro" id="IPR006680">
    <property type="entry name" value="Amidohydro-rel"/>
</dbReference>
<evidence type="ECO:0000313" key="3">
    <source>
        <dbReference type="EMBL" id="SED71921.1"/>
    </source>
</evidence>
<dbReference type="GO" id="GO:0016831">
    <property type="term" value="F:carboxy-lyase activity"/>
    <property type="evidence" value="ECO:0007669"/>
    <property type="project" value="InterPro"/>
</dbReference>
<protein>
    <recommendedName>
        <fullName evidence="2">Amidohydrolase-related domain-containing protein</fullName>
    </recommendedName>
</protein>
<feature type="domain" description="Amidohydrolase-related" evidence="2">
    <location>
        <begin position="57"/>
        <end position="305"/>
    </location>
</feature>
<evidence type="ECO:0000259" key="2">
    <source>
        <dbReference type="Pfam" id="PF04909"/>
    </source>
</evidence>
<evidence type="ECO:0000256" key="1">
    <source>
        <dbReference type="ARBA" id="ARBA00023239"/>
    </source>
</evidence>
<dbReference type="AlphaFoldDB" id="A0A1H5CZA5"/>
<dbReference type="EMBL" id="FNTL01000004">
    <property type="protein sequence ID" value="SED71921.1"/>
    <property type="molecule type" value="Genomic_DNA"/>
</dbReference>
<keyword evidence="1" id="KW-0456">Lyase</keyword>
<proteinExistence type="predicted"/>
<dbReference type="SUPFAM" id="SSF51556">
    <property type="entry name" value="Metallo-dependent hydrolases"/>
    <property type="match status" value="1"/>
</dbReference>
<dbReference type="PANTHER" id="PTHR21240:SF19">
    <property type="entry name" value="CATALYTIC_ HYDROLASE"/>
    <property type="match status" value="1"/>
</dbReference>
<organism evidence="3 4">
    <name type="scientific">Rhodococcus jostii</name>
    <dbReference type="NCBI Taxonomy" id="132919"/>
    <lineage>
        <taxon>Bacteria</taxon>
        <taxon>Bacillati</taxon>
        <taxon>Actinomycetota</taxon>
        <taxon>Actinomycetes</taxon>
        <taxon>Mycobacteriales</taxon>
        <taxon>Nocardiaceae</taxon>
        <taxon>Rhodococcus</taxon>
    </lineage>
</organism>
<dbReference type="PANTHER" id="PTHR21240">
    <property type="entry name" value="2-AMINO-3-CARBOXYLMUCONATE-6-SEMIALDEHYDE DECARBOXYLASE"/>
    <property type="match status" value="1"/>
</dbReference>
<reference evidence="4" key="1">
    <citation type="submission" date="2016-10" db="EMBL/GenBank/DDBJ databases">
        <authorList>
            <person name="Varghese N."/>
        </authorList>
    </citation>
    <scope>NUCLEOTIDE SEQUENCE [LARGE SCALE GENOMIC DNA]</scope>
    <source>
        <strain evidence="4">DSM 44719</strain>
    </source>
</reference>
<dbReference type="Pfam" id="PF04909">
    <property type="entry name" value="Amidohydro_2"/>
    <property type="match status" value="1"/>
</dbReference>
<accession>A0A1H5CZA5</accession>
<dbReference type="InterPro" id="IPR032465">
    <property type="entry name" value="ACMSD"/>
</dbReference>
<dbReference type="InterPro" id="IPR032466">
    <property type="entry name" value="Metal_Hydrolase"/>
</dbReference>
<dbReference type="RefSeq" id="WP_240319835.1">
    <property type="nucleotide sequence ID" value="NZ_FNTL01000004.1"/>
</dbReference>
<evidence type="ECO:0000313" key="4">
    <source>
        <dbReference type="Proteomes" id="UP000183407"/>
    </source>
</evidence>
<name>A0A1H5CZA5_RHOJO</name>
<gene>
    <name evidence="3" type="ORF">SAMN04490220_5316</name>
</gene>
<dbReference type="Proteomes" id="UP000183407">
    <property type="component" value="Unassembled WGS sequence"/>
</dbReference>
<dbReference type="Gene3D" id="3.20.20.140">
    <property type="entry name" value="Metal-dependent hydrolases"/>
    <property type="match status" value="1"/>
</dbReference>
<dbReference type="GO" id="GO:0016787">
    <property type="term" value="F:hydrolase activity"/>
    <property type="evidence" value="ECO:0007669"/>
    <property type="project" value="InterPro"/>
</dbReference>